<dbReference type="Pfam" id="PF01381">
    <property type="entry name" value="HTH_3"/>
    <property type="match status" value="1"/>
</dbReference>
<feature type="domain" description="HTH cro/C1-type" evidence="4">
    <location>
        <begin position="11"/>
        <end position="65"/>
    </location>
</feature>
<protein>
    <recommendedName>
        <fullName evidence="4">HTH cro/C1-type domain-containing protein</fullName>
    </recommendedName>
</protein>
<dbReference type="Gene3D" id="1.10.260.40">
    <property type="entry name" value="lambda repressor-like DNA-binding domains"/>
    <property type="match status" value="1"/>
</dbReference>
<dbReference type="AlphaFoldDB" id="A0A1E5L8V0"/>
<dbReference type="GO" id="GO:0005829">
    <property type="term" value="C:cytosol"/>
    <property type="evidence" value="ECO:0007669"/>
    <property type="project" value="TreeGrafter"/>
</dbReference>
<dbReference type="EMBL" id="MJAT01000003">
    <property type="protein sequence ID" value="OEH86556.1"/>
    <property type="molecule type" value="Genomic_DNA"/>
</dbReference>
<dbReference type="GO" id="GO:0003700">
    <property type="term" value="F:DNA-binding transcription factor activity"/>
    <property type="evidence" value="ECO:0007669"/>
    <property type="project" value="TreeGrafter"/>
</dbReference>
<gene>
    <name evidence="5" type="ORF">BHU72_13180</name>
</gene>
<dbReference type="STRING" id="1390249.BHU72_13180"/>
<accession>A0A1E5L8V0</accession>
<organism evidence="5 6">
    <name type="scientific">Desulfuribacillus stibiiarsenatis</name>
    <dbReference type="NCBI Taxonomy" id="1390249"/>
    <lineage>
        <taxon>Bacteria</taxon>
        <taxon>Bacillati</taxon>
        <taxon>Bacillota</taxon>
        <taxon>Desulfuribacillia</taxon>
        <taxon>Desulfuribacillales</taxon>
        <taxon>Desulfuribacillaceae</taxon>
        <taxon>Desulfuribacillus</taxon>
    </lineage>
</organism>
<dbReference type="RefSeq" id="WP_069701151.1">
    <property type="nucleotide sequence ID" value="NZ_MJAT01000003.1"/>
</dbReference>
<keyword evidence="6" id="KW-1185">Reference proteome</keyword>
<dbReference type="GO" id="GO:0003677">
    <property type="term" value="F:DNA binding"/>
    <property type="evidence" value="ECO:0007669"/>
    <property type="project" value="UniProtKB-KW"/>
</dbReference>
<dbReference type="SUPFAM" id="SSF47413">
    <property type="entry name" value="lambda repressor-like DNA-binding domains"/>
    <property type="match status" value="1"/>
</dbReference>
<dbReference type="PROSITE" id="PS50943">
    <property type="entry name" value="HTH_CROC1"/>
    <property type="match status" value="1"/>
</dbReference>
<dbReference type="Proteomes" id="UP000095255">
    <property type="component" value="Unassembled WGS sequence"/>
</dbReference>
<comment type="caution">
    <text evidence="5">The sequence shown here is derived from an EMBL/GenBank/DDBJ whole genome shotgun (WGS) entry which is preliminary data.</text>
</comment>
<dbReference type="OrthoDB" id="9814553at2"/>
<keyword evidence="1" id="KW-0805">Transcription regulation</keyword>
<name>A0A1E5L8V0_9FIRM</name>
<reference evidence="5 6" key="1">
    <citation type="submission" date="2016-09" db="EMBL/GenBank/DDBJ databases">
        <title>Desulfuribacillus arsenicus sp. nov., an obligately anaerobic, dissimilatory arsenic- and antimonate-reducing bacterium isolated from anoxic sediments.</title>
        <authorList>
            <person name="Abin C.A."/>
            <person name="Hollibaugh J.T."/>
        </authorList>
    </citation>
    <scope>NUCLEOTIDE SEQUENCE [LARGE SCALE GENOMIC DNA]</scope>
    <source>
        <strain evidence="5 6">MLFW-2</strain>
    </source>
</reference>
<evidence type="ECO:0000256" key="2">
    <source>
        <dbReference type="ARBA" id="ARBA00023125"/>
    </source>
</evidence>
<dbReference type="InterPro" id="IPR010982">
    <property type="entry name" value="Lambda_DNA-bd_dom_sf"/>
</dbReference>
<evidence type="ECO:0000259" key="4">
    <source>
        <dbReference type="PROSITE" id="PS50943"/>
    </source>
</evidence>
<evidence type="ECO:0000313" key="6">
    <source>
        <dbReference type="Proteomes" id="UP000095255"/>
    </source>
</evidence>
<dbReference type="CDD" id="cd00093">
    <property type="entry name" value="HTH_XRE"/>
    <property type="match status" value="1"/>
</dbReference>
<dbReference type="SMART" id="SM00530">
    <property type="entry name" value="HTH_XRE"/>
    <property type="match status" value="1"/>
</dbReference>
<dbReference type="PANTHER" id="PTHR46797:SF23">
    <property type="entry name" value="HTH-TYPE TRANSCRIPTIONAL REGULATOR SUTR"/>
    <property type="match status" value="1"/>
</dbReference>
<keyword evidence="2" id="KW-0238">DNA-binding</keyword>
<proteinExistence type="predicted"/>
<keyword evidence="3" id="KW-0804">Transcription</keyword>
<dbReference type="PANTHER" id="PTHR46797">
    <property type="entry name" value="HTH-TYPE TRANSCRIPTIONAL REGULATOR"/>
    <property type="match status" value="1"/>
</dbReference>
<evidence type="ECO:0000313" key="5">
    <source>
        <dbReference type="EMBL" id="OEH86556.1"/>
    </source>
</evidence>
<evidence type="ECO:0000256" key="3">
    <source>
        <dbReference type="ARBA" id="ARBA00023163"/>
    </source>
</evidence>
<dbReference type="InterPro" id="IPR050807">
    <property type="entry name" value="TransReg_Diox_bact_type"/>
</dbReference>
<evidence type="ECO:0000256" key="1">
    <source>
        <dbReference type="ARBA" id="ARBA00023015"/>
    </source>
</evidence>
<dbReference type="InterPro" id="IPR001387">
    <property type="entry name" value="Cro/C1-type_HTH"/>
</dbReference>
<sequence>MSILGNFGETVKEHRNQLGLSQERLAELCNLHRTYIGAVERGERNVSLKNIVRIASALGITSSELLYNIEGCAEIDQSKNY</sequence>